<evidence type="ECO:0000313" key="7">
    <source>
        <dbReference type="Proteomes" id="UP000019678"/>
    </source>
</evidence>
<keyword evidence="3" id="KW-0677">Repeat</keyword>
<dbReference type="EMBL" id="ASRX01000075">
    <property type="protein sequence ID" value="EYF01652.1"/>
    <property type="molecule type" value="Genomic_DNA"/>
</dbReference>
<dbReference type="PROSITE" id="PS50012">
    <property type="entry name" value="RCC1_3"/>
    <property type="match status" value="5"/>
</dbReference>
<dbReference type="InterPro" id="IPR058923">
    <property type="entry name" value="RCC1-like_dom"/>
</dbReference>
<dbReference type="InterPro" id="IPR051553">
    <property type="entry name" value="Ran_GTPase-activating"/>
</dbReference>
<dbReference type="Pfam" id="PF25390">
    <property type="entry name" value="WD40_RLD"/>
    <property type="match status" value="1"/>
</dbReference>
<dbReference type="PRINTS" id="PR00633">
    <property type="entry name" value="RCCNDNSATION"/>
</dbReference>
<evidence type="ECO:0000256" key="2">
    <source>
        <dbReference type="ARBA" id="ARBA00022729"/>
    </source>
</evidence>
<dbReference type="GO" id="GO:0005737">
    <property type="term" value="C:cytoplasm"/>
    <property type="evidence" value="ECO:0007669"/>
    <property type="project" value="TreeGrafter"/>
</dbReference>
<dbReference type="InterPro" id="IPR000408">
    <property type="entry name" value="Reg_chr_condens"/>
</dbReference>
<feature type="domain" description="RCC1-like" evidence="5">
    <location>
        <begin position="316"/>
        <end position="671"/>
    </location>
</feature>
<keyword evidence="7" id="KW-1185">Reference proteome</keyword>
<dbReference type="GO" id="GO:0005085">
    <property type="term" value="F:guanyl-nucleotide exchange factor activity"/>
    <property type="evidence" value="ECO:0007669"/>
    <property type="project" value="TreeGrafter"/>
</dbReference>
<reference evidence="6 7" key="1">
    <citation type="submission" date="2013-05" db="EMBL/GenBank/DDBJ databases">
        <title>Genome assembly of Chondromyces apiculatus DSM 436.</title>
        <authorList>
            <person name="Sharma G."/>
            <person name="Khatri I."/>
            <person name="Kaur C."/>
            <person name="Mayilraj S."/>
            <person name="Subramanian S."/>
        </authorList>
    </citation>
    <scope>NUCLEOTIDE SEQUENCE [LARGE SCALE GENOMIC DNA]</scope>
    <source>
        <strain evidence="6 7">DSM 436</strain>
    </source>
</reference>
<dbReference type="Gene3D" id="2.130.10.30">
    <property type="entry name" value="Regulator of chromosome condensation 1/beta-lactamase-inhibitor protein II"/>
    <property type="match status" value="2"/>
</dbReference>
<dbReference type="InterPro" id="IPR009091">
    <property type="entry name" value="RCC1/BLIP-II"/>
</dbReference>
<dbReference type="PANTHER" id="PTHR45982:SF1">
    <property type="entry name" value="REGULATOR OF CHROMOSOME CONDENSATION"/>
    <property type="match status" value="1"/>
</dbReference>
<keyword evidence="4" id="KW-1015">Disulfide bond</keyword>
<keyword evidence="2" id="KW-0732">Signal</keyword>
<accession>A0A017SY21</accession>
<dbReference type="Pfam" id="PF13540">
    <property type="entry name" value="RCC1_2"/>
    <property type="match status" value="1"/>
</dbReference>
<dbReference type="eggNOG" id="COG1520">
    <property type="taxonomic scope" value="Bacteria"/>
</dbReference>
<name>A0A017SY21_9BACT</name>
<dbReference type="Proteomes" id="UP000019678">
    <property type="component" value="Unassembled WGS sequence"/>
</dbReference>
<sequence length="686" mass="68220">MFLAGMAGFVAAMEGCNLIAGIEEGAPNEATTVCDGALEGTPLPDQIAGDCAELVCDGAGRSKLIPLESDPVDDGDPCTLDACVGTAPQHTLQAEVPCYTGPDGTRDRGRCEAGVQRCDAAGNPVGGCEGEVLPAAETCVTPDDEDCDGEANEEGVGCSCTPGTVVACYTGPAGTADVGACRSGQQSCNPDGIGYSPCVDETHPGSETCDATEVDEDCDGLVNESGPDCTCGDGFVSTGEGESCEDNNTTSLDGCSATCVKEDVVAVALGETHSCALLRDGRVKCWGGNAYGQLGLGFSFNNRVGDQVGEMGANLPAVNLGTGKTAVALAAGDNHTCAVLNDGTLKCWGVNDSGQLGLGGMTAVGTSPSHMGDNLPAVALGTAKTAVAVSAAGEHTCAVLNDGSVKCWGNNDSGQLGLGDTLSRGGDTAQMGDSLPAVALGTGQSAIAVSAAGGHTCVLLNGGSVKCWGYNTYGQLGLGSPASRGTSPSDMGNNLPAVNLGTGKTATLVSAGSQYTCAVLNDGSVKCWGNNDYGQLGLGDTFNRGTGSTSMGDNLPVVNLGTGKTATLVSAGGRHTCAVLNDSTIKCWGYNSSVGQLGLGDTASRGTSAAQMGNNLPAVNLGTSVSATLVDTSADHTCALLGAGNLKCWGASNDGQLGLGDTSARGSSPAHMGDNLPTVKLYTDAF</sequence>
<dbReference type="InterPro" id="IPR011936">
    <property type="entry name" value="Myxo_disulph_rpt"/>
</dbReference>
<dbReference type="eggNOG" id="COG5184">
    <property type="taxonomic scope" value="Bacteria"/>
</dbReference>
<dbReference type="PANTHER" id="PTHR45982">
    <property type="entry name" value="REGULATOR OF CHROMOSOME CONDENSATION"/>
    <property type="match status" value="1"/>
</dbReference>
<evidence type="ECO:0000256" key="4">
    <source>
        <dbReference type="ARBA" id="ARBA00023157"/>
    </source>
</evidence>
<gene>
    <name evidence="6" type="ORF">CAP_7971</name>
</gene>
<dbReference type="NCBIfam" id="TIGR02232">
    <property type="entry name" value="myxo_disulf_rpt"/>
    <property type="match status" value="1"/>
</dbReference>
<dbReference type="AlphaFoldDB" id="A0A017SY21"/>
<comment type="caution">
    <text evidence="6">The sequence shown here is derived from an EMBL/GenBank/DDBJ whole genome shotgun (WGS) entry which is preliminary data.</text>
</comment>
<evidence type="ECO:0000256" key="1">
    <source>
        <dbReference type="ARBA" id="ARBA00022658"/>
    </source>
</evidence>
<keyword evidence="1" id="KW-0344">Guanine-nucleotide releasing factor</keyword>
<proteinExistence type="predicted"/>
<protein>
    <recommendedName>
        <fullName evidence="5">RCC1-like domain-containing protein</fullName>
    </recommendedName>
</protein>
<dbReference type="SUPFAM" id="SSF50985">
    <property type="entry name" value="RCC1/BLIP-II"/>
    <property type="match status" value="1"/>
</dbReference>
<evidence type="ECO:0000313" key="6">
    <source>
        <dbReference type="EMBL" id="EYF01652.1"/>
    </source>
</evidence>
<evidence type="ECO:0000256" key="3">
    <source>
        <dbReference type="ARBA" id="ARBA00022737"/>
    </source>
</evidence>
<dbReference type="STRING" id="1192034.CAP_7971"/>
<evidence type="ECO:0000259" key="5">
    <source>
        <dbReference type="Pfam" id="PF25390"/>
    </source>
</evidence>
<organism evidence="6 7">
    <name type="scientific">Chondromyces apiculatus DSM 436</name>
    <dbReference type="NCBI Taxonomy" id="1192034"/>
    <lineage>
        <taxon>Bacteria</taxon>
        <taxon>Pseudomonadati</taxon>
        <taxon>Myxococcota</taxon>
        <taxon>Polyangia</taxon>
        <taxon>Polyangiales</taxon>
        <taxon>Polyangiaceae</taxon>
        <taxon>Chondromyces</taxon>
    </lineage>
</organism>